<organism evidence="1 2">
    <name type="scientific">Bursaphelenchus xylophilus</name>
    <name type="common">Pinewood nematode worm</name>
    <name type="synonym">Aphelenchoides xylophilus</name>
    <dbReference type="NCBI Taxonomy" id="6326"/>
    <lineage>
        <taxon>Eukaryota</taxon>
        <taxon>Metazoa</taxon>
        <taxon>Ecdysozoa</taxon>
        <taxon>Nematoda</taxon>
        <taxon>Chromadorea</taxon>
        <taxon>Rhabditida</taxon>
        <taxon>Tylenchina</taxon>
        <taxon>Tylenchomorpha</taxon>
        <taxon>Aphelenchoidea</taxon>
        <taxon>Aphelenchoididae</taxon>
        <taxon>Bursaphelenchus</taxon>
    </lineage>
</organism>
<accession>A0A1I7SIH8</accession>
<reference evidence="2" key="1">
    <citation type="submission" date="2016-11" db="UniProtKB">
        <authorList>
            <consortium name="WormBaseParasite"/>
        </authorList>
    </citation>
    <scope>IDENTIFICATION</scope>
</reference>
<protein>
    <submittedName>
        <fullName evidence="2">Transposase</fullName>
    </submittedName>
</protein>
<dbReference type="AlphaFoldDB" id="A0A1I7SIH8"/>
<proteinExistence type="predicted"/>
<dbReference type="Proteomes" id="UP000095284">
    <property type="component" value="Unplaced"/>
</dbReference>
<dbReference type="WBParaSite" id="BXY_1284900.1">
    <property type="protein sequence ID" value="BXY_1284900.1"/>
    <property type="gene ID" value="BXY_1284900"/>
</dbReference>
<evidence type="ECO:0000313" key="1">
    <source>
        <dbReference type="Proteomes" id="UP000095284"/>
    </source>
</evidence>
<sequence>RIKDKEAVRHRKVVQNVAERWKDVIIMRKQVKVDL</sequence>
<evidence type="ECO:0000313" key="2">
    <source>
        <dbReference type="WBParaSite" id="BXY_1284900.1"/>
    </source>
</evidence>
<name>A0A1I7SIH8_BURXY</name>